<evidence type="ECO:0000313" key="2">
    <source>
        <dbReference type="EMBL" id="AWI08858.1"/>
    </source>
</evidence>
<feature type="transmembrane region" description="Helical" evidence="1">
    <location>
        <begin position="139"/>
        <end position="159"/>
    </location>
</feature>
<feature type="transmembrane region" description="Helical" evidence="1">
    <location>
        <begin position="226"/>
        <end position="245"/>
    </location>
</feature>
<dbReference type="PANTHER" id="PTHR30188">
    <property type="entry name" value="ABC TRANSPORTER PERMEASE PROTEIN-RELATED"/>
    <property type="match status" value="1"/>
</dbReference>
<dbReference type="GO" id="GO:0005548">
    <property type="term" value="F:phospholipid transporter activity"/>
    <property type="evidence" value="ECO:0007669"/>
    <property type="project" value="TreeGrafter"/>
</dbReference>
<dbReference type="Proteomes" id="UP000244896">
    <property type="component" value="Chromosome"/>
</dbReference>
<dbReference type="EMBL" id="CP023004">
    <property type="protein sequence ID" value="AWI08858.1"/>
    <property type="molecule type" value="Genomic_DNA"/>
</dbReference>
<keyword evidence="3" id="KW-1185">Reference proteome</keyword>
<reference evidence="2 3" key="1">
    <citation type="journal article" date="2018" name="Syst. Appl. Microbiol.">
        <title>Ereboglobus luteus gen. nov. sp. nov. from cockroach guts, and new insights into the oxygen relationship of the genera Opitutus and Didymococcus (Verrucomicrobia: Opitutaceae).</title>
        <authorList>
            <person name="Tegtmeier D."/>
            <person name="Belitz A."/>
            <person name="Radek R."/>
            <person name="Heimerl T."/>
            <person name="Brune A."/>
        </authorList>
    </citation>
    <scope>NUCLEOTIDE SEQUENCE [LARGE SCALE GENOMIC DNA]</scope>
    <source>
        <strain evidence="2 3">Ho45</strain>
    </source>
</reference>
<accession>A0A2U8E1V2</accession>
<evidence type="ECO:0000313" key="3">
    <source>
        <dbReference type="Proteomes" id="UP000244896"/>
    </source>
</evidence>
<dbReference type="GO" id="GO:0043190">
    <property type="term" value="C:ATP-binding cassette (ABC) transporter complex"/>
    <property type="evidence" value="ECO:0007669"/>
    <property type="project" value="InterPro"/>
</dbReference>
<protein>
    <recommendedName>
        <fullName evidence="4">ABC transporter permease</fullName>
    </recommendedName>
</protein>
<dbReference type="OrthoDB" id="9810518at2"/>
<dbReference type="KEGG" id="elut:CKA38_05965"/>
<dbReference type="RefSeq" id="WP_108824669.1">
    <property type="nucleotide sequence ID" value="NZ_CP023004.1"/>
</dbReference>
<dbReference type="PANTHER" id="PTHR30188:SF4">
    <property type="entry name" value="PROTEIN TRIGALACTOSYLDIACYLGLYCEROL 1, CHLOROPLASTIC"/>
    <property type="match status" value="1"/>
</dbReference>
<dbReference type="InterPro" id="IPR030802">
    <property type="entry name" value="Permease_MalE"/>
</dbReference>
<feature type="transmembrane region" description="Helical" evidence="1">
    <location>
        <begin position="7"/>
        <end position="25"/>
    </location>
</feature>
<gene>
    <name evidence="2" type="ORF">CKA38_05965</name>
</gene>
<feature type="transmembrane region" description="Helical" evidence="1">
    <location>
        <begin position="45"/>
        <end position="67"/>
    </location>
</feature>
<organism evidence="2 3">
    <name type="scientific">Ereboglobus luteus</name>
    <dbReference type="NCBI Taxonomy" id="1796921"/>
    <lineage>
        <taxon>Bacteria</taxon>
        <taxon>Pseudomonadati</taxon>
        <taxon>Verrucomicrobiota</taxon>
        <taxon>Opitutia</taxon>
        <taxon>Opitutales</taxon>
        <taxon>Opitutaceae</taxon>
        <taxon>Ereboglobus</taxon>
    </lineage>
</organism>
<name>A0A2U8E1V2_9BACT</name>
<keyword evidence="1" id="KW-0472">Membrane</keyword>
<sequence>MNRIITIFDWLGGAVIMALRAFRMLPQAPRILKRTFEHVLQGGYASLPIVSILSFFIGAVLALQAGLTLQDFGAKQLIGTLVGEALVRELGPVFVAILVAGRVASATTAELASMRVYQEVDALVTMNIPPERFLVLPRLLAVLSYMPILTMVGIVIGWIGGAVVCKYVGVIGVEPAEYFQSVSAFLTTQKMVDSLLKAEIFGFVIILIACNTGLRTKGGPREIGFAVTNSVVYSLIAILGLDYFITKALGGS</sequence>
<dbReference type="Pfam" id="PF02405">
    <property type="entry name" value="MlaE"/>
    <property type="match status" value="1"/>
</dbReference>
<keyword evidence="1" id="KW-1133">Transmembrane helix</keyword>
<evidence type="ECO:0008006" key="4">
    <source>
        <dbReference type="Google" id="ProtNLM"/>
    </source>
</evidence>
<proteinExistence type="predicted"/>
<keyword evidence="1" id="KW-0812">Transmembrane</keyword>
<evidence type="ECO:0000256" key="1">
    <source>
        <dbReference type="SAM" id="Phobius"/>
    </source>
</evidence>
<dbReference type="AlphaFoldDB" id="A0A2U8E1V2"/>